<feature type="compositionally biased region" description="Low complexity" evidence="1">
    <location>
        <begin position="1463"/>
        <end position="1486"/>
    </location>
</feature>
<feature type="compositionally biased region" description="Low complexity" evidence="1">
    <location>
        <begin position="596"/>
        <end position="606"/>
    </location>
</feature>
<feature type="compositionally biased region" description="Basic and acidic residues" evidence="1">
    <location>
        <begin position="1403"/>
        <end position="1417"/>
    </location>
</feature>
<evidence type="ECO:0000313" key="3">
    <source>
        <dbReference type="Proteomes" id="UP001530293"/>
    </source>
</evidence>
<feature type="compositionally biased region" description="Polar residues" evidence="1">
    <location>
        <begin position="1341"/>
        <end position="1353"/>
    </location>
</feature>
<gene>
    <name evidence="2" type="ORF">ACHAWU_007263</name>
</gene>
<feature type="region of interest" description="Disordered" evidence="1">
    <location>
        <begin position="1045"/>
        <end position="1114"/>
    </location>
</feature>
<organism evidence="2 3">
    <name type="scientific">Discostella pseudostelligera</name>
    <dbReference type="NCBI Taxonomy" id="259834"/>
    <lineage>
        <taxon>Eukaryota</taxon>
        <taxon>Sar</taxon>
        <taxon>Stramenopiles</taxon>
        <taxon>Ochrophyta</taxon>
        <taxon>Bacillariophyta</taxon>
        <taxon>Coscinodiscophyceae</taxon>
        <taxon>Thalassiosirophycidae</taxon>
        <taxon>Stephanodiscales</taxon>
        <taxon>Stephanodiscaceae</taxon>
        <taxon>Discostella</taxon>
    </lineage>
</organism>
<feature type="compositionally biased region" description="Polar residues" evidence="1">
    <location>
        <begin position="222"/>
        <end position="245"/>
    </location>
</feature>
<feature type="compositionally biased region" description="Polar residues" evidence="1">
    <location>
        <begin position="640"/>
        <end position="657"/>
    </location>
</feature>
<proteinExistence type="predicted"/>
<feature type="compositionally biased region" description="Basic and acidic residues" evidence="1">
    <location>
        <begin position="265"/>
        <end position="278"/>
    </location>
</feature>
<feature type="compositionally biased region" description="Basic and acidic residues" evidence="1">
    <location>
        <begin position="383"/>
        <end position="397"/>
    </location>
</feature>
<feature type="compositionally biased region" description="Low complexity" evidence="1">
    <location>
        <begin position="696"/>
        <end position="713"/>
    </location>
</feature>
<feature type="compositionally biased region" description="Polar residues" evidence="1">
    <location>
        <begin position="991"/>
        <end position="1004"/>
    </location>
</feature>
<feature type="compositionally biased region" description="Basic residues" evidence="1">
    <location>
        <begin position="675"/>
        <end position="692"/>
    </location>
</feature>
<name>A0ABD3LY42_9STRA</name>
<feature type="region of interest" description="Disordered" evidence="1">
    <location>
        <begin position="1813"/>
        <end position="1835"/>
    </location>
</feature>
<feature type="compositionally biased region" description="Basic and acidic residues" evidence="1">
    <location>
        <begin position="470"/>
        <end position="480"/>
    </location>
</feature>
<feature type="compositionally biased region" description="Basic residues" evidence="1">
    <location>
        <begin position="584"/>
        <end position="595"/>
    </location>
</feature>
<feature type="region of interest" description="Disordered" evidence="1">
    <location>
        <begin position="1"/>
        <end position="191"/>
    </location>
</feature>
<feature type="compositionally biased region" description="Polar residues" evidence="1">
    <location>
        <begin position="1164"/>
        <end position="1175"/>
    </location>
</feature>
<feature type="compositionally biased region" description="Low complexity" evidence="1">
    <location>
        <begin position="249"/>
        <end position="263"/>
    </location>
</feature>
<keyword evidence="3" id="KW-1185">Reference proteome</keyword>
<sequence length="1835" mass="202611">MTLGEEPAWGRSTWSGSDGDGDGNRGVDPEGAIVLSPRAGSSGRWGGGVGGAANNHGGARSCSNSRQSQNPRQTQQSLQQQLSPHPQPAEGESGTVTLSTTNAKSRSRSKSKNKIIASDISQSSSHRQQLMDDSTASVSKARSKKKQSAASSVTRKASSSSRQRLVDDHDHAVSSVSLITQSKNNNQSRSYERDGLIIQCSSGDNAEESTHNDSWSKPKWAVSTSRRGSTQRRFSVQDNASSASFSVRDANNNNSSSNINFDANNDEHTHTNERLNDKSKKKSKPAFPGAKFDAHGNCIFHPSIRLQERRFDKWHIFHKHCPICRSEDGNRKGKHDDEGNKGDSTTKRVSRPRQNEEDDIRGRSLSKIRSMSRGVVRSISRTRGFDMNHTSPEREEGGGGGDGGDDMNENNNRTGRNSRINLSRRLSIPFNSSDNHIINNNVENSSYQSVEEDEVGCGGGNSSACSDSINDVKRKEDRGSDGSVRSNPKTRRAMSTAMIPKPPPSFDDFSNYYHGDKRRSLSPRRRRDYCQSIATRSVSPPRTPGNRSSCRRGRMSSSEVSYDRRPRSLSTKVRRAPSFDSRSSFRRGGRRRRYSRSPSPASSRSRSPPRDGNRKSSCSRDDGILPPPPQELRRNHSQRNENSSPMSSRGSVNGSFRQQHHSQRRSSENPTSIGRRLRRSRSPINARRRRSRDNRNSLSPSIRSTGSSRSFGSANHRMSRLEPPKRSCSKGRAVSAGRRGSNRRPPPIRSYSQLRNHERRSSSRGRPMSNGLRGGRRSRSQGPVGADSYALVVRERTPSPTHPYAPRRRVSPSRRLPMENQLVEYDFNQRRQNSRSPSPATTRRRQQDKSFTPSKFRSQSSNSLMRRNATWGSKSPARPSMRGRSRSPSVSVKTRSRSSTPEIWIVCPITEDDPFENSFATFEEWNLSPAPQSKHRRTPISGLTDSGKGRGKIPMDRVLAISDTSIDRLPFEFPERRNSFDLSPPIHNSMKKTQPTMKQNSSFDSFEGAKVPKRRENSLERGLPEWSDINVQTRSKAANLSMLSQQISTMSRRDSRARSGSPERRISSILQRERQNSLERTPATPIKQSKSFNSLVGGEAPMRRENSLEQRIPESRSKAADLLVLSRQISASSRRESYTRSASKGRGKFHDRKNEDNDRVGFDSRTSVLRNSFGETQPHGERDRGLRLAEKVKADVTTSPGMSQMEMALAIIEETQGRKLPRWDTKPETKLLPQAKASSLSTSNAAPSHSLLSTSTAPSRPTTVASSSRSKSPTGLLGSQMGSVASRRRNIFSMELSSNSTRRGNVPPVQSVLPDPDEFPTESVSPLPLPSPPQRQNQQQVKPESSSTSSNKCQEPVVHVNKDWLKNHAKDEGRRQYQSKQPQCQALAVTQRDGRNHQSSIKYDAERSDKEKRRSDIAGRSVSSGSRSRGERKGSMAGRNPRKQIVANERQNVRHIEQIPFNGKVSGKSVTSPGSKSVSSGDIDSSPVRKGAVGRKSTMLGREKHSKSGSNVRQNCRTVKRMPFTDQFGDTGMYTGQVNEDCRPEGKGSMKYENGVYYEGTWINGCQEENAASQYGRIRGGFTGWSGKGKEASRSGMTMPWNARRNDSFDPNQKVNVRGMEWSDISGQSGRYTGEVNKDRIPHGRGIMKYDYGLIADGRWVNGVLDEGPQDRVISAAASIGTGTGAMTLASNLSKGPMSIGPGLSVGPGMSIGPGMSLGPTISVGAGMSVGPGSVMRMQGPGIQMGHMTTVGSMPTMLPPVQFVNLNPMLTAEQHAMMRMHGGGSSMYGMGMPMTMPTPVHPPMQILLPPMQQPQQLQADKPPVSEININGNATL</sequence>
<feature type="compositionally biased region" description="Low complexity" evidence="1">
    <location>
        <begin position="52"/>
        <end position="84"/>
    </location>
</feature>
<evidence type="ECO:0000313" key="2">
    <source>
        <dbReference type="EMBL" id="KAL3756312.1"/>
    </source>
</evidence>
<dbReference type="EMBL" id="JALLBG020000312">
    <property type="protein sequence ID" value="KAL3756312.1"/>
    <property type="molecule type" value="Genomic_DNA"/>
</dbReference>
<feature type="region of interest" description="Disordered" evidence="1">
    <location>
        <begin position="449"/>
        <end position="897"/>
    </location>
</feature>
<feature type="compositionally biased region" description="Polar residues" evidence="1">
    <location>
        <begin position="849"/>
        <end position="873"/>
    </location>
</feature>
<feature type="region of interest" description="Disordered" evidence="1">
    <location>
        <begin position="926"/>
        <end position="951"/>
    </location>
</feature>
<feature type="compositionally biased region" description="Polar residues" evidence="1">
    <location>
        <begin position="119"/>
        <end position="132"/>
    </location>
</feature>
<protein>
    <submittedName>
        <fullName evidence="2">Uncharacterized protein</fullName>
    </submittedName>
</protein>
<feature type="compositionally biased region" description="Basic and acidic residues" evidence="1">
    <location>
        <begin position="1051"/>
        <end position="1077"/>
    </location>
</feature>
<dbReference type="Proteomes" id="UP001530293">
    <property type="component" value="Unassembled WGS sequence"/>
</dbReference>
<feature type="compositionally biased region" description="Basic and acidic residues" evidence="1">
    <location>
        <begin position="608"/>
        <end position="623"/>
    </location>
</feature>
<feature type="region of interest" description="Disordered" evidence="1">
    <location>
        <begin position="203"/>
        <end position="294"/>
    </location>
</feature>
<feature type="compositionally biased region" description="Low complexity" evidence="1">
    <location>
        <begin position="148"/>
        <end position="161"/>
    </location>
</feature>
<comment type="caution">
    <text evidence="2">The sequence shown here is derived from an EMBL/GenBank/DDBJ whole genome shotgun (WGS) entry which is preliminary data.</text>
</comment>
<feature type="compositionally biased region" description="Basic and acidic residues" evidence="1">
    <location>
        <begin position="1152"/>
        <end position="1162"/>
    </location>
</feature>
<evidence type="ECO:0000256" key="1">
    <source>
        <dbReference type="SAM" id="MobiDB-lite"/>
    </source>
</evidence>
<feature type="compositionally biased region" description="Basic and acidic residues" evidence="1">
    <location>
        <begin position="325"/>
        <end position="346"/>
    </location>
</feature>
<feature type="compositionally biased region" description="Basic and acidic residues" evidence="1">
    <location>
        <begin position="1101"/>
        <end position="1114"/>
    </location>
</feature>
<feature type="compositionally biased region" description="Basic and acidic residues" evidence="1">
    <location>
        <begin position="1360"/>
        <end position="1375"/>
    </location>
</feature>
<accession>A0ABD3LY42</accession>
<feature type="compositionally biased region" description="Basic and acidic residues" evidence="1">
    <location>
        <begin position="1178"/>
        <end position="1188"/>
    </location>
</feature>
<feature type="compositionally biased region" description="Polar residues" evidence="1">
    <location>
        <begin position="1236"/>
        <end position="1273"/>
    </location>
</feature>
<feature type="compositionally biased region" description="Polar residues" evidence="1">
    <location>
        <begin position="174"/>
        <end position="189"/>
    </location>
</feature>
<feature type="region of interest" description="Disordered" evidence="1">
    <location>
        <begin position="1133"/>
        <end position="1188"/>
    </location>
</feature>
<feature type="region of interest" description="Disordered" evidence="1">
    <location>
        <begin position="980"/>
        <end position="1018"/>
    </location>
</feature>
<reference evidence="2 3" key="1">
    <citation type="submission" date="2024-10" db="EMBL/GenBank/DDBJ databases">
        <title>Updated reference genomes for cyclostephanoid diatoms.</title>
        <authorList>
            <person name="Roberts W.R."/>
            <person name="Alverson A.J."/>
        </authorList>
    </citation>
    <scope>NUCLEOTIDE SEQUENCE [LARGE SCALE GENOMIC DNA]</scope>
    <source>
        <strain evidence="2 3">AJA232-27</strain>
    </source>
</reference>
<feature type="compositionally biased region" description="Low complexity" evidence="1">
    <location>
        <begin position="875"/>
        <end position="897"/>
    </location>
</feature>
<feature type="region of interest" description="Disordered" evidence="1">
    <location>
        <begin position="324"/>
        <end position="420"/>
    </location>
</feature>
<feature type="region of interest" description="Disordered" evidence="1">
    <location>
        <begin position="1233"/>
        <end position="1512"/>
    </location>
</feature>
<feature type="region of interest" description="Disordered" evidence="1">
    <location>
        <begin position="1586"/>
        <end position="1610"/>
    </location>
</feature>